<sequence length="98" mass="11257">LLGPNCDFMRPGRPETDFRSGEPALIQIEAIKTSEKSIVLLIETTYLTEPLTEEHTLVKQLYLIIQLYLIQTMNFIAEVTLRLNCNPSFIYKYFGCAI</sequence>
<feature type="non-terminal residue" evidence="1">
    <location>
        <position position="1"/>
    </location>
</feature>
<reference evidence="1" key="1">
    <citation type="submission" date="2021-02" db="EMBL/GenBank/DDBJ databases">
        <authorList>
            <person name="Nowell W R."/>
        </authorList>
    </citation>
    <scope>NUCLEOTIDE SEQUENCE</scope>
</reference>
<evidence type="ECO:0000313" key="1">
    <source>
        <dbReference type="EMBL" id="CAF1227237.1"/>
    </source>
</evidence>
<gene>
    <name evidence="1" type="ORF">GPM918_LOCUS24991</name>
    <name evidence="2" type="ORF">SRO942_LOCUS24999</name>
</gene>
<dbReference type="EMBL" id="CAJOBC010009530">
    <property type="protein sequence ID" value="CAF3990189.1"/>
    <property type="molecule type" value="Genomic_DNA"/>
</dbReference>
<comment type="caution">
    <text evidence="1">The sequence shown here is derived from an EMBL/GenBank/DDBJ whole genome shotgun (WGS) entry which is preliminary data.</text>
</comment>
<evidence type="ECO:0000313" key="2">
    <source>
        <dbReference type="EMBL" id="CAF3990189.1"/>
    </source>
</evidence>
<keyword evidence="3" id="KW-1185">Reference proteome</keyword>
<dbReference type="Proteomes" id="UP000663829">
    <property type="component" value="Unassembled WGS sequence"/>
</dbReference>
<dbReference type="EMBL" id="CAJNOQ010009524">
    <property type="protein sequence ID" value="CAF1227237.1"/>
    <property type="molecule type" value="Genomic_DNA"/>
</dbReference>
<accession>A0A814YC53</accession>
<protein>
    <submittedName>
        <fullName evidence="1">Uncharacterized protein</fullName>
    </submittedName>
</protein>
<organism evidence="1 3">
    <name type="scientific">Didymodactylos carnosus</name>
    <dbReference type="NCBI Taxonomy" id="1234261"/>
    <lineage>
        <taxon>Eukaryota</taxon>
        <taxon>Metazoa</taxon>
        <taxon>Spiralia</taxon>
        <taxon>Gnathifera</taxon>
        <taxon>Rotifera</taxon>
        <taxon>Eurotatoria</taxon>
        <taxon>Bdelloidea</taxon>
        <taxon>Philodinida</taxon>
        <taxon>Philodinidae</taxon>
        <taxon>Didymodactylos</taxon>
    </lineage>
</organism>
<evidence type="ECO:0000313" key="3">
    <source>
        <dbReference type="Proteomes" id="UP000663829"/>
    </source>
</evidence>
<proteinExistence type="predicted"/>
<dbReference type="AlphaFoldDB" id="A0A814YC53"/>
<name>A0A814YC53_9BILA</name>
<dbReference type="Proteomes" id="UP000681722">
    <property type="component" value="Unassembled WGS sequence"/>
</dbReference>